<organism evidence="2 3">
    <name type="scientific">Nocardioides jiangxiensis</name>
    <dbReference type="NCBI Taxonomy" id="3064524"/>
    <lineage>
        <taxon>Bacteria</taxon>
        <taxon>Bacillati</taxon>
        <taxon>Actinomycetota</taxon>
        <taxon>Actinomycetes</taxon>
        <taxon>Propionibacteriales</taxon>
        <taxon>Nocardioidaceae</taxon>
        <taxon>Nocardioides</taxon>
    </lineage>
</organism>
<sequence length="459" mass="47988">MTSDLHAQLHDLAADAPVPVPPDAGALWRAGRRRQSRRAAAGALAATAVVLAGIGGAGTVLPHDGGRDVPPATTSGVGALPDRLYVPGRWTESNDDDPVGPMAALLSTNLGWHDATGYVGVSAATGEYRAIRLPGSALAPGSGTRPGVAEALSPSGRYVAYWLTGVPAGRAVDNQLGKPVVGVAVYDTVTTRVGRSVLQTEHGVVPESLLWSDDDTLYFQVSQIDKGHPGGYAAHLDGQGRTVTIGEDQRLVPGRVRIPGLERYATAIASDHRGRLLFDPAGVGRSTTMAIARPVGAPHLVERRRPSSLLLDVGGALAADGSIAALTRTPDERQPSTVSIAAPGRAAREVPGAEALRFWALTDRGAVVDLTRSDRTGDYLPTELARVAPSGAVTTLTDYPRWDGRIQVEGFAADLMDLPSVHRDAPATPRDPRVLPAVAGAALALLGVALLLRRRRVRD</sequence>
<feature type="transmembrane region" description="Helical" evidence="1">
    <location>
        <begin position="434"/>
        <end position="452"/>
    </location>
</feature>
<keyword evidence="3" id="KW-1185">Reference proteome</keyword>
<reference evidence="2 3" key="1">
    <citation type="submission" date="2023-07" db="EMBL/GenBank/DDBJ databases">
        <title>Nocardioides sp. nov WY-20 isolated from soil.</title>
        <authorList>
            <person name="Liu B."/>
            <person name="Wan Y."/>
        </authorList>
    </citation>
    <scope>NUCLEOTIDE SEQUENCE [LARGE SCALE GENOMIC DNA]</scope>
    <source>
        <strain evidence="2 3">WY-20</strain>
    </source>
</reference>
<keyword evidence="1" id="KW-1133">Transmembrane helix</keyword>
<name>A0ABT9B3X9_9ACTN</name>
<protein>
    <submittedName>
        <fullName evidence="2">Uncharacterized protein</fullName>
    </submittedName>
</protein>
<comment type="caution">
    <text evidence="2">The sequence shown here is derived from an EMBL/GenBank/DDBJ whole genome shotgun (WGS) entry which is preliminary data.</text>
</comment>
<feature type="transmembrane region" description="Helical" evidence="1">
    <location>
        <begin position="39"/>
        <end position="61"/>
    </location>
</feature>
<dbReference type="Proteomes" id="UP001233314">
    <property type="component" value="Unassembled WGS sequence"/>
</dbReference>
<dbReference type="EMBL" id="JAUQTA010000002">
    <property type="protein sequence ID" value="MDO7869485.1"/>
    <property type="molecule type" value="Genomic_DNA"/>
</dbReference>
<gene>
    <name evidence="2" type="ORF">Q5722_14020</name>
</gene>
<proteinExistence type="predicted"/>
<accession>A0ABT9B3X9</accession>
<dbReference type="RefSeq" id="WP_305028880.1">
    <property type="nucleotide sequence ID" value="NZ_JAUQTA010000002.1"/>
</dbReference>
<evidence type="ECO:0000313" key="3">
    <source>
        <dbReference type="Proteomes" id="UP001233314"/>
    </source>
</evidence>
<keyword evidence="1" id="KW-0472">Membrane</keyword>
<evidence type="ECO:0000256" key="1">
    <source>
        <dbReference type="SAM" id="Phobius"/>
    </source>
</evidence>
<evidence type="ECO:0000313" key="2">
    <source>
        <dbReference type="EMBL" id="MDO7869485.1"/>
    </source>
</evidence>
<keyword evidence="1" id="KW-0812">Transmembrane</keyword>